<feature type="region of interest" description="Disordered" evidence="1">
    <location>
        <begin position="1"/>
        <end position="53"/>
    </location>
</feature>
<accession>A0A2P6MRG0</accession>
<gene>
    <name evidence="2" type="ORF">PROFUN_16203</name>
</gene>
<reference evidence="2 3" key="1">
    <citation type="journal article" date="2018" name="Genome Biol. Evol.">
        <title>Multiple Roots of Fruiting Body Formation in Amoebozoa.</title>
        <authorList>
            <person name="Hillmann F."/>
            <person name="Forbes G."/>
            <person name="Novohradska S."/>
            <person name="Ferling I."/>
            <person name="Riege K."/>
            <person name="Groth M."/>
            <person name="Westermann M."/>
            <person name="Marz M."/>
            <person name="Spaller T."/>
            <person name="Winckler T."/>
            <person name="Schaap P."/>
            <person name="Glockner G."/>
        </authorList>
    </citation>
    <scope>NUCLEOTIDE SEQUENCE [LARGE SCALE GENOMIC DNA]</scope>
    <source>
        <strain evidence="2 3">Jena</strain>
    </source>
</reference>
<evidence type="ECO:0000256" key="1">
    <source>
        <dbReference type="SAM" id="MobiDB-lite"/>
    </source>
</evidence>
<proteinExistence type="predicted"/>
<organism evidence="2 3">
    <name type="scientific">Planoprotostelium fungivorum</name>
    <dbReference type="NCBI Taxonomy" id="1890364"/>
    <lineage>
        <taxon>Eukaryota</taxon>
        <taxon>Amoebozoa</taxon>
        <taxon>Evosea</taxon>
        <taxon>Variosea</taxon>
        <taxon>Cavosteliida</taxon>
        <taxon>Cavosteliaceae</taxon>
        <taxon>Planoprotostelium</taxon>
    </lineage>
</organism>
<feature type="compositionally biased region" description="Basic and acidic residues" evidence="1">
    <location>
        <begin position="30"/>
        <end position="46"/>
    </location>
</feature>
<dbReference type="AlphaFoldDB" id="A0A2P6MRG0"/>
<keyword evidence="3" id="KW-1185">Reference proteome</keyword>
<name>A0A2P6MRG0_9EUKA</name>
<dbReference type="Proteomes" id="UP000241769">
    <property type="component" value="Unassembled WGS sequence"/>
</dbReference>
<dbReference type="InParanoid" id="A0A2P6MRG0"/>
<evidence type="ECO:0000313" key="2">
    <source>
        <dbReference type="EMBL" id="PRP74290.1"/>
    </source>
</evidence>
<dbReference type="EMBL" id="MDYQ01000478">
    <property type="protein sequence ID" value="PRP74290.1"/>
    <property type="molecule type" value="Genomic_DNA"/>
</dbReference>
<comment type="caution">
    <text evidence="2">The sequence shown here is derived from an EMBL/GenBank/DDBJ whole genome shotgun (WGS) entry which is preliminary data.</text>
</comment>
<evidence type="ECO:0000313" key="3">
    <source>
        <dbReference type="Proteomes" id="UP000241769"/>
    </source>
</evidence>
<feature type="non-terminal residue" evidence="2">
    <location>
        <position position="1"/>
    </location>
</feature>
<sequence>PEARKRVTIMQHQHQHQPEIRRSSSGLKVVKREEEKKRESDKENRAPQKSSAAVDIAEQIRRIQHRKKALELLINQRAVVPVVPTKVVAQAAPIRRRIADFTLSVSITWVNQCTGGPTGSALTLNSAQHRPFLASLSSTLERILKTFNYSLGHASSCSTSASSSSVLREYSLRVTALTTPLRDNVFRPEESRTCRDHYNPCDTTIVVQPNTSPPNITTQCRAPEKPERCIEVNQIFLNCSLIMAIMCTGKPLIHTWEGVIELRKIQENTQETPVDGGMQSEQRRAITLPLEGEKDVATSLTSTQHYEEDLHLSGDVNNKWKPLSSENGLPGPRTGAASALPRLRGVHTFTTLKWVVWSRTESALTGTCLSVGGGFGPHSLLLNAILNEDGECERRARGAAINLNF</sequence>
<protein>
    <submittedName>
        <fullName evidence="2">Uncharacterized protein</fullName>
    </submittedName>
</protein>